<dbReference type="EMBL" id="CP003804">
    <property type="protein sequence ID" value="AGF47466.1"/>
    <property type="molecule type" value="Genomic_DNA"/>
</dbReference>
<dbReference type="InterPro" id="IPR008921">
    <property type="entry name" value="DNA_pol3_clamp-load_cplx_C"/>
</dbReference>
<dbReference type="InterPro" id="IPR005790">
    <property type="entry name" value="DNA_polIII_delta"/>
</dbReference>
<proteinExistence type="inferred from homology"/>
<evidence type="ECO:0000256" key="4">
    <source>
        <dbReference type="ARBA" id="ARBA00022695"/>
    </source>
</evidence>
<evidence type="ECO:0000313" key="11">
    <source>
        <dbReference type="Proteomes" id="UP000011686"/>
    </source>
</evidence>
<dbReference type="SUPFAM" id="SSF52540">
    <property type="entry name" value="P-loop containing nucleoside triphosphate hydrolases"/>
    <property type="match status" value="1"/>
</dbReference>
<dbReference type="SUPFAM" id="SSF48019">
    <property type="entry name" value="post-AAA+ oligomerization domain-like"/>
    <property type="match status" value="1"/>
</dbReference>
<evidence type="ECO:0000256" key="2">
    <source>
        <dbReference type="ARBA" id="ARBA00017703"/>
    </source>
</evidence>
<evidence type="ECO:0000256" key="1">
    <source>
        <dbReference type="ARBA" id="ARBA00012417"/>
    </source>
</evidence>
<dbReference type="Gene3D" id="1.10.8.60">
    <property type="match status" value="1"/>
</dbReference>
<sequence length="346" mass="40468">MHKYIDYKHITELLKKEEYFSPIYILLGNELLLVNECKLNIISEFKKRGFVYFYNSSMDLHSNWSEFTESIKSISLFEKYRIFNIDITNASPGKIGSEHIIKIANFLAEKKDTILIVQVPKKDINTKNSNWMKSLTKLGISINIPNIKSSELPFWIKERLLLQKQYVDNNSLFWIANKVDNNLVIANQEIIKLGLIFEEGYIDEESIKNSIVSNNSKYNIYDFRLSIFQKKISKILEILLYLKEENIHPALILWAIYEDIRIIGILIDAPREQFSYILNSNKIFGNHRDLIENYSRDVNKNFLYKIINKLHNIDLSIKGMDEEGTSKNLWAELINVSVNIATLKIS</sequence>
<dbReference type="PANTHER" id="PTHR34388">
    <property type="entry name" value="DNA POLYMERASE III SUBUNIT DELTA"/>
    <property type="match status" value="1"/>
</dbReference>
<dbReference type="GO" id="GO:0006261">
    <property type="term" value="P:DNA-templated DNA replication"/>
    <property type="evidence" value="ECO:0007669"/>
    <property type="project" value="TreeGrafter"/>
</dbReference>
<dbReference type="STRING" id="1208918.CDEE_0407"/>
<evidence type="ECO:0000259" key="9">
    <source>
        <dbReference type="Pfam" id="PF06144"/>
    </source>
</evidence>
<evidence type="ECO:0000313" key="10">
    <source>
        <dbReference type="EMBL" id="AGF47466.1"/>
    </source>
</evidence>
<dbReference type="PANTHER" id="PTHR34388:SF1">
    <property type="entry name" value="DNA POLYMERASE III SUBUNIT DELTA"/>
    <property type="match status" value="1"/>
</dbReference>
<dbReference type="InterPro" id="IPR027417">
    <property type="entry name" value="P-loop_NTPase"/>
</dbReference>
<dbReference type="KEGG" id="kct:CDEE_0407"/>
<evidence type="ECO:0000256" key="8">
    <source>
        <dbReference type="ARBA" id="ARBA00049244"/>
    </source>
</evidence>
<evidence type="ECO:0000256" key="7">
    <source>
        <dbReference type="ARBA" id="ARBA00034754"/>
    </source>
</evidence>
<evidence type="ECO:0000256" key="6">
    <source>
        <dbReference type="ARBA" id="ARBA00022932"/>
    </source>
</evidence>
<dbReference type="GO" id="GO:0009360">
    <property type="term" value="C:DNA polymerase III complex"/>
    <property type="evidence" value="ECO:0007669"/>
    <property type="project" value="InterPro"/>
</dbReference>
<comment type="similarity">
    <text evidence="7">Belongs to the DNA polymerase HolA subunit family.</text>
</comment>
<evidence type="ECO:0000256" key="3">
    <source>
        <dbReference type="ARBA" id="ARBA00022679"/>
    </source>
</evidence>
<accession>M1LTN6</accession>
<keyword evidence="11" id="KW-1185">Reference proteome</keyword>
<dbReference type="InterPro" id="IPR010372">
    <property type="entry name" value="DNA_pol3_delta_N"/>
</dbReference>
<dbReference type="GO" id="GO:0003887">
    <property type="term" value="F:DNA-directed DNA polymerase activity"/>
    <property type="evidence" value="ECO:0007669"/>
    <property type="project" value="UniProtKB-KW"/>
</dbReference>
<dbReference type="Pfam" id="PF06144">
    <property type="entry name" value="DNA_pol3_delta"/>
    <property type="match status" value="1"/>
</dbReference>
<protein>
    <recommendedName>
        <fullName evidence="2">DNA polymerase III subunit delta</fullName>
        <ecNumber evidence="1">2.7.7.7</ecNumber>
    </recommendedName>
</protein>
<name>M1LTN6_9PROT</name>
<dbReference type="RefSeq" id="WP_015238275.1">
    <property type="nucleotide sequence ID" value="NC_020283.1"/>
</dbReference>
<dbReference type="HOGENOM" id="CLU_044694_0_0_4"/>
<keyword evidence="4 10" id="KW-0548">Nucleotidyltransferase</keyword>
<dbReference type="AlphaFoldDB" id="M1LTN6"/>
<dbReference type="EC" id="2.7.7.7" evidence="1"/>
<keyword evidence="5" id="KW-0235">DNA replication</keyword>
<dbReference type="Gene3D" id="3.40.50.300">
    <property type="entry name" value="P-loop containing nucleotide triphosphate hydrolases"/>
    <property type="match status" value="1"/>
</dbReference>
<reference evidence="10 11" key="1">
    <citation type="journal article" date="2013" name="Genome Biol. Evol.">
        <title>Genome evolution and phylogenomic analysis of candidatus kinetoplastibacterium, the betaproteobacterial endosymbionts of strigomonas and angomonas.</title>
        <authorList>
            <person name="Alves J.M."/>
            <person name="Serrano M.G."/>
            <person name="Maia da Silva F."/>
            <person name="Voegtly L.J."/>
            <person name="Matveyev A.V."/>
            <person name="Teixeira M.M."/>
            <person name="Camargo E.P."/>
            <person name="Buck G.A."/>
        </authorList>
    </citation>
    <scope>NUCLEOTIDE SEQUENCE [LARGE SCALE GENOMIC DNA]</scope>
    <source>
        <strain evidence="10 11">TCC036E</strain>
    </source>
</reference>
<keyword evidence="3 10" id="KW-0808">Transferase</keyword>
<dbReference type="CDD" id="cd18138">
    <property type="entry name" value="HLD_clamp_pol_III_delta"/>
    <property type="match status" value="1"/>
</dbReference>
<organism evidence="10 11">
    <name type="scientific">Candidatus Kinetoplastidibacterium crithidiae TCC036E</name>
    <dbReference type="NCBI Taxonomy" id="1208918"/>
    <lineage>
        <taxon>Bacteria</taxon>
        <taxon>Pseudomonadati</taxon>
        <taxon>Pseudomonadota</taxon>
        <taxon>Betaproteobacteria</taxon>
        <taxon>Candidatus Kinetoplastidibacterium</taxon>
    </lineage>
</organism>
<dbReference type="PATRIC" id="fig|1208918.3.peg.162"/>
<comment type="catalytic activity">
    <reaction evidence="8">
        <text>DNA(n) + a 2'-deoxyribonucleoside 5'-triphosphate = DNA(n+1) + diphosphate</text>
        <dbReference type="Rhea" id="RHEA:22508"/>
        <dbReference type="Rhea" id="RHEA-COMP:17339"/>
        <dbReference type="Rhea" id="RHEA-COMP:17340"/>
        <dbReference type="ChEBI" id="CHEBI:33019"/>
        <dbReference type="ChEBI" id="CHEBI:61560"/>
        <dbReference type="ChEBI" id="CHEBI:173112"/>
        <dbReference type="EC" id="2.7.7.7"/>
    </reaction>
</comment>
<dbReference type="GO" id="GO:0003677">
    <property type="term" value="F:DNA binding"/>
    <property type="evidence" value="ECO:0007669"/>
    <property type="project" value="InterPro"/>
</dbReference>
<evidence type="ECO:0000256" key="5">
    <source>
        <dbReference type="ARBA" id="ARBA00022705"/>
    </source>
</evidence>
<dbReference type="Gene3D" id="1.20.272.10">
    <property type="match status" value="1"/>
</dbReference>
<dbReference type="eggNOG" id="COG1466">
    <property type="taxonomic scope" value="Bacteria"/>
</dbReference>
<dbReference type="Proteomes" id="UP000011686">
    <property type="component" value="Chromosome"/>
</dbReference>
<dbReference type="NCBIfam" id="TIGR01128">
    <property type="entry name" value="holA"/>
    <property type="match status" value="1"/>
</dbReference>
<keyword evidence="6" id="KW-0239">DNA-directed DNA polymerase</keyword>
<feature type="domain" description="DNA polymerase III delta N-terminal" evidence="9">
    <location>
        <begin position="24"/>
        <end position="140"/>
    </location>
</feature>
<gene>
    <name evidence="10" type="ORF">CDEE_0407</name>
</gene>